<dbReference type="Proteomes" id="UP000253141">
    <property type="component" value="Unassembled WGS sequence"/>
</dbReference>
<evidence type="ECO:0000256" key="3">
    <source>
        <dbReference type="ARBA" id="ARBA00023163"/>
    </source>
</evidence>
<accession>A0A369I1N5</accession>
<dbReference type="InterPro" id="IPR036388">
    <property type="entry name" value="WH-like_DNA-bd_sf"/>
</dbReference>
<evidence type="ECO:0000256" key="2">
    <source>
        <dbReference type="ARBA" id="ARBA00023125"/>
    </source>
</evidence>
<reference evidence="5 6" key="1">
    <citation type="submission" date="2018-07" db="EMBL/GenBank/DDBJ databases">
        <title>Genome analysis of Runella aurantiaca.</title>
        <authorList>
            <person name="Yang X."/>
        </authorList>
    </citation>
    <scope>NUCLEOTIDE SEQUENCE [LARGE SCALE GENOMIC DNA]</scope>
    <source>
        <strain evidence="5 6">YX9</strain>
    </source>
</reference>
<dbReference type="PANTHER" id="PTHR44688">
    <property type="entry name" value="DNA-BINDING TRANSCRIPTIONAL ACTIVATOR DEVR_DOSR"/>
    <property type="match status" value="1"/>
</dbReference>
<dbReference type="InterPro" id="IPR016032">
    <property type="entry name" value="Sig_transdc_resp-reg_C-effctor"/>
</dbReference>
<evidence type="ECO:0000313" key="6">
    <source>
        <dbReference type="Proteomes" id="UP000253141"/>
    </source>
</evidence>
<proteinExistence type="predicted"/>
<dbReference type="CDD" id="cd06170">
    <property type="entry name" value="LuxR_C_like"/>
    <property type="match status" value="1"/>
</dbReference>
<dbReference type="Gene3D" id="1.10.10.10">
    <property type="entry name" value="Winged helix-like DNA-binding domain superfamily/Winged helix DNA-binding domain"/>
    <property type="match status" value="1"/>
</dbReference>
<dbReference type="SUPFAM" id="SSF46894">
    <property type="entry name" value="C-terminal effector domain of the bipartite response regulators"/>
    <property type="match status" value="1"/>
</dbReference>
<dbReference type="InterPro" id="IPR000792">
    <property type="entry name" value="Tscrpt_reg_LuxR_C"/>
</dbReference>
<dbReference type="RefSeq" id="WP_114463301.1">
    <property type="nucleotide sequence ID" value="NZ_QPIW01000024.1"/>
</dbReference>
<dbReference type="PROSITE" id="PS50043">
    <property type="entry name" value="HTH_LUXR_2"/>
    <property type="match status" value="1"/>
</dbReference>
<sequence length="63" mass="7113">MLTKREMEVLQLIGQELTTEQIATRLQVSIPTIETHRHNLLQKLGAKSVVGMIKIAFKKGLID</sequence>
<dbReference type="Pfam" id="PF00196">
    <property type="entry name" value="GerE"/>
    <property type="match status" value="1"/>
</dbReference>
<dbReference type="OrthoDB" id="881140at2"/>
<dbReference type="PANTHER" id="PTHR44688:SF16">
    <property type="entry name" value="DNA-BINDING TRANSCRIPTIONAL ACTIVATOR DEVR_DOSR"/>
    <property type="match status" value="1"/>
</dbReference>
<feature type="domain" description="HTH luxR-type" evidence="4">
    <location>
        <begin position="1"/>
        <end position="60"/>
    </location>
</feature>
<dbReference type="GO" id="GO:0006355">
    <property type="term" value="P:regulation of DNA-templated transcription"/>
    <property type="evidence" value="ECO:0007669"/>
    <property type="project" value="InterPro"/>
</dbReference>
<dbReference type="SMART" id="SM00421">
    <property type="entry name" value="HTH_LUXR"/>
    <property type="match status" value="1"/>
</dbReference>
<evidence type="ECO:0000259" key="4">
    <source>
        <dbReference type="PROSITE" id="PS50043"/>
    </source>
</evidence>
<keyword evidence="3" id="KW-0804">Transcription</keyword>
<keyword evidence="1" id="KW-0805">Transcription regulation</keyword>
<dbReference type="AlphaFoldDB" id="A0A369I1N5"/>
<name>A0A369I1N5_9BACT</name>
<comment type="caution">
    <text evidence="5">The sequence shown here is derived from an EMBL/GenBank/DDBJ whole genome shotgun (WGS) entry which is preliminary data.</text>
</comment>
<dbReference type="EMBL" id="QPIW01000024">
    <property type="protein sequence ID" value="RDB03701.1"/>
    <property type="molecule type" value="Genomic_DNA"/>
</dbReference>
<gene>
    <name evidence="5" type="ORF">DVG78_22595</name>
</gene>
<organism evidence="5 6">
    <name type="scientific">Runella aurantiaca</name>
    <dbReference type="NCBI Taxonomy" id="2282308"/>
    <lineage>
        <taxon>Bacteria</taxon>
        <taxon>Pseudomonadati</taxon>
        <taxon>Bacteroidota</taxon>
        <taxon>Cytophagia</taxon>
        <taxon>Cytophagales</taxon>
        <taxon>Spirosomataceae</taxon>
        <taxon>Runella</taxon>
    </lineage>
</organism>
<dbReference type="PRINTS" id="PR00038">
    <property type="entry name" value="HTHLUXR"/>
</dbReference>
<protein>
    <submittedName>
        <fullName evidence="5">DNA-binding response regulator</fullName>
    </submittedName>
</protein>
<dbReference type="GO" id="GO:0003677">
    <property type="term" value="F:DNA binding"/>
    <property type="evidence" value="ECO:0007669"/>
    <property type="project" value="UniProtKB-KW"/>
</dbReference>
<evidence type="ECO:0000313" key="5">
    <source>
        <dbReference type="EMBL" id="RDB03701.1"/>
    </source>
</evidence>
<evidence type="ECO:0000256" key="1">
    <source>
        <dbReference type="ARBA" id="ARBA00023015"/>
    </source>
</evidence>
<keyword evidence="6" id="KW-1185">Reference proteome</keyword>
<keyword evidence="2 5" id="KW-0238">DNA-binding</keyword>